<dbReference type="EMBL" id="MF358998">
    <property type="protein sequence ID" value="AWN64527.1"/>
    <property type="molecule type" value="Genomic_DNA"/>
</dbReference>
<dbReference type="ESTHER" id="9lami-a0a2u8xr73">
    <property type="family name" value="RsbQ-like"/>
</dbReference>
<dbReference type="Pfam" id="PF12697">
    <property type="entry name" value="Abhydrolase_6"/>
    <property type="match status" value="1"/>
</dbReference>
<evidence type="ECO:0000256" key="2">
    <source>
        <dbReference type="ARBA" id="ARBA00022801"/>
    </source>
</evidence>
<sequence length="271" mass="30580">MSPLGDAHNVRVLGSGERTVVLSHGYGTDQSIWRQLVPHLVDDFRVVLYDNMGSGPTNPDYFDFERYATLEGYAHDLIAILMEFSFGKCIYVGHSLSAMAGLYASILRPDMFHKMIMLSATPRMLNEIDYHGGFEQKDLDQLLDMGIQNYKLLESGRAPLMIAGDMDSEVMQEFCRTLFNMRPDISLSLVHTMHTYDMRPFLKDVTVPCHIIQSSKDWAVPVKVSRYLQENIGAKSTVEVMSTEGHLPHLSAPEVTIPVLLRHIHHDIADA</sequence>
<dbReference type="ESTHER" id="phera-PrKAI2d1">
    <property type="family name" value="RsbQ-like"/>
</dbReference>
<reference evidence="4" key="1">
    <citation type="submission" date="2017-06" db="EMBL/GenBank/DDBJ databases">
        <title>Convergent evolution of strigolactone perception enabled host detection in parasitic plants.</title>
        <authorList>
            <person name="Conn C.E."/>
            <person name="Bythell-Douglas R."/>
            <person name="Neumann D."/>
            <person name="Yoshida S."/>
            <person name="Whittington B."/>
            <person name="Westwood J.H."/>
            <person name="Shirasu K."/>
            <person name="Bond C.S."/>
            <person name="Dyer K.A."/>
            <person name="Nelson D.C."/>
        </authorList>
    </citation>
    <scope>NUCLEOTIDE SEQUENCE</scope>
</reference>
<dbReference type="SUPFAM" id="SSF53474">
    <property type="entry name" value="alpha/beta-Hydrolases"/>
    <property type="match status" value="1"/>
</dbReference>
<evidence type="ECO:0000259" key="3">
    <source>
        <dbReference type="Pfam" id="PF12697"/>
    </source>
</evidence>
<proteinExistence type="inferred from homology"/>
<accession>A0A2U8XR73</accession>
<dbReference type="PANTHER" id="PTHR43039">
    <property type="entry name" value="ESTERASE-RELATED"/>
    <property type="match status" value="1"/>
</dbReference>
<organism evidence="4">
    <name type="scientific">Phelipanche aegyptiaca</name>
    <dbReference type="NCBI Taxonomy" id="99112"/>
    <lineage>
        <taxon>Eukaryota</taxon>
        <taxon>Viridiplantae</taxon>
        <taxon>Streptophyta</taxon>
        <taxon>Embryophyta</taxon>
        <taxon>Tracheophyta</taxon>
        <taxon>Spermatophyta</taxon>
        <taxon>Magnoliopsida</taxon>
        <taxon>eudicotyledons</taxon>
        <taxon>Gunneridae</taxon>
        <taxon>Pentapetalae</taxon>
        <taxon>asterids</taxon>
        <taxon>lamiids</taxon>
        <taxon>Lamiales</taxon>
        <taxon>Orobanchaceae</taxon>
        <taxon>Orobancheae</taxon>
        <taxon>Phelipanche</taxon>
    </lineage>
</organism>
<dbReference type="InterPro" id="IPR000073">
    <property type="entry name" value="AB_hydrolase_1"/>
</dbReference>
<name>A0A2U8XR73_9LAMI</name>
<evidence type="ECO:0000256" key="1">
    <source>
        <dbReference type="ARBA" id="ARBA00008645"/>
    </source>
</evidence>
<comment type="similarity">
    <text evidence="1">Belongs to the AB hydrolase superfamily.</text>
</comment>
<keyword evidence="2" id="KW-0378">Hydrolase</keyword>
<evidence type="ECO:0000313" key="4">
    <source>
        <dbReference type="EMBL" id="AWN64527.1"/>
    </source>
</evidence>
<dbReference type="FunFam" id="3.40.50.1820:FF:000042">
    <property type="entry name" value="probable strigolactone esterase DAD2"/>
    <property type="match status" value="1"/>
</dbReference>
<dbReference type="GO" id="GO:0016787">
    <property type="term" value="F:hydrolase activity"/>
    <property type="evidence" value="ECO:0007669"/>
    <property type="project" value="UniProtKB-KW"/>
</dbReference>
<feature type="domain" description="AB hydrolase-1" evidence="3">
    <location>
        <begin position="20"/>
        <end position="256"/>
    </location>
</feature>
<dbReference type="AlphaFoldDB" id="A0A2U8XR73"/>
<dbReference type="InterPro" id="IPR029058">
    <property type="entry name" value="AB_hydrolase_fold"/>
</dbReference>
<dbReference type="Gene3D" id="3.40.50.1820">
    <property type="entry name" value="alpha/beta hydrolase"/>
    <property type="match status" value="1"/>
</dbReference>
<protein>
    <submittedName>
        <fullName evidence="4">KAI2d1</fullName>
    </submittedName>
</protein>